<comment type="caution">
    <text evidence="7">The sequence shown here is derived from an EMBL/GenBank/DDBJ whole genome shotgun (WGS) entry which is preliminary data.</text>
</comment>
<evidence type="ECO:0000256" key="5">
    <source>
        <dbReference type="SAM" id="MobiDB-lite"/>
    </source>
</evidence>
<dbReference type="EMBL" id="JBHFQA010000002">
    <property type="protein sequence ID" value="KAL2102745.1"/>
    <property type="molecule type" value="Genomic_DNA"/>
</dbReference>
<dbReference type="PROSITE" id="PS50222">
    <property type="entry name" value="EF_HAND_2"/>
    <property type="match status" value="5"/>
</dbReference>
<dbReference type="Gene3D" id="1.10.238.10">
    <property type="entry name" value="EF-hand"/>
    <property type="match status" value="6"/>
</dbReference>
<feature type="region of interest" description="Disordered" evidence="5">
    <location>
        <begin position="414"/>
        <end position="476"/>
    </location>
</feature>
<dbReference type="Pfam" id="PF13499">
    <property type="entry name" value="EF-hand_7"/>
    <property type="match status" value="2"/>
</dbReference>
<feature type="compositionally biased region" description="Basic and acidic residues" evidence="5">
    <location>
        <begin position="574"/>
        <end position="583"/>
    </location>
</feature>
<dbReference type="FunFam" id="1.10.238.10:FF:000179">
    <property type="entry name" value="EF-hand calcium-binding domain-containing protein 6"/>
    <property type="match status" value="1"/>
</dbReference>
<name>A0ABD1KU97_9TELE</name>
<dbReference type="SMART" id="SM00054">
    <property type="entry name" value="EFh"/>
    <property type="match status" value="7"/>
</dbReference>
<organism evidence="7 8">
    <name type="scientific">Coilia grayii</name>
    <name type="common">Gray's grenadier anchovy</name>
    <dbReference type="NCBI Taxonomy" id="363190"/>
    <lineage>
        <taxon>Eukaryota</taxon>
        <taxon>Metazoa</taxon>
        <taxon>Chordata</taxon>
        <taxon>Craniata</taxon>
        <taxon>Vertebrata</taxon>
        <taxon>Euteleostomi</taxon>
        <taxon>Actinopterygii</taxon>
        <taxon>Neopterygii</taxon>
        <taxon>Teleostei</taxon>
        <taxon>Clupei</taxon>
        <taxon>Clupeiformes</taxon>
        <taxon>Clupeoidei</taxon>
        <taxon>Engraulidae</taxon>
        <taxon>Coilinae</taxon>
        <taxon>Coilia</taxon>
    </lineage>
</organism>
<dbReference type="InterPro" id="IPR011992">
    <property type="entry name" value="EF-hand-dom_pair"/>
</dbReference>
<feature type="compositionally biased region" description="Pro residues" evidence="5">
    <location>
        <begin position="1600"/>
        <end position="1609"/>
    </location>
</feature>
<gene>
    <name evidence="7" type="ORF">ACEWY4_001913</name>
</gene>
<dbReference type="Pfam" id="PF13202">
    <property type="entry name" value="EF-hand_5"/>
    <property type="match status" value="1"/>
</dbReference>
<evidence type="ECO:0000256" key="1">
    <source>
        <dbReference type="ARBA" id="ARBA00022553"/>
    </source>
</evidence>
<keyword evidence="1" id="KW-0597">Phosphoprotein</keyword>
<protein>
    <recommendedName>
        <fullName evidence="6">EF-hand domain-containing protein</fullName>
    </recommendedName>
</protein>
<dbReference type="PANTHER" id="PTHR20875">
    <property type="entry name" value="EF-HAND CALCIUM-BINDING DOMAIN-CONTAINING PROTEIN 6-RELATED"/>
    <property type="match status" value="1"/>
</dbReference>
<feature type="region of interest" description="Disordered" evidence="5">
    <location>
        <begin position="1291"/>
        <end position="1331"/>
    </location>
</feature>
<reference evidence="7 8" key="1">
    <citation type="submission" date="2024-09" db="EMBL/GenBank/DDBJ databases">
        <title>A chromosome-level genome assembly of Gray's grenadier anchovy, Coilia grayii.</title>
        <authorList>
            <person name="Fu Z."/>
        </authorList>
    </citation>
    <scope>NUCLEOTIDE SEQUENCE [LARGE SCALE GENOMIC DNA]</scope>
    <source>
        <strain evidence="7">G4</strain>
        <tissue evidence="7">Muscle</tissue>
    </source>
</reference>
<feature type="domain" description="EF-hand" evidence="6">
    <location>
        <begin position="1425"/>
        <end position="1460"/>
    </location>
</feature>
<evidence type="ECO:0000256" key="4">
    <source>
        <dbReference type="ARBA" id="ARBA00022837"/>
    </source>
</evidence>
<feature type="compositionally biased region" description="Low complexity" evidence="5">
    <location>
        <begin position="598"/>
        <end position="612"/>
    </location>
</feature>
<dbReference type="PANTHER" id="PTHR20875:SF2">
    <property type="entry name" value="EF-HAND CALCIUM-BINDING DOMAIN-CONTAINING PROTEIN 6"/>
    <property type="match status" value="1"/>
</dbReference>
<keyword evidence="3" id="KW-0677">Repeat</keyword>
<feature type="region of interest" description="Disordered" evidence="5">
    <location>
        <begin position="658"/>
        <end position="689"/>
    </location>
</feature>
<keyword evidence="8" id="KW-1185">Reference proteome</keyword>
<dbReference type="InterPro" id="IPR018247">
    <property type="entry name" value="EF_Hand_1_Ca_BS"/>
</dbReference>
<feature type="region of interest" description="Disordered" evidence="5">
    <location>
        <begin position="493"/>
        <end position="620"/>
    </location>
</feature>
<feature type="domain" description="EF-hand" evidence="6">
    <location>
        <begin position="1774"/>
        <end position="1809"/>
    </location>
</feature>
<dbReference type="Pfam" id="PF08976">
    <property type="entry name" value="EF-hand_11"/>
    <property type="match status" value="1"/>
</dbReference>
<sequence>MERYLSPGNDGAGLSLPLSSLRLLVPPLRVMTAFMSQVVQQKKVMHYDKLDEFVTMVTELAPQLLSHREKIQLLLGLRAKFLLELCRGPVDGPTVQHYLDRMKTCCVSSSLSEMKESDIEVSMSNFENVIYALLKDPVEKAYFFQEIYPVEYGPKYDTAVKDLMSELLSRLEQWMPVPDMEQAVSWLTAVPAFFEKCLQLGTKDLKFLLQHSPSHRHWSPVTSTCSNEDSNSILNSLASPLPAIKVVVATEPVTYHIQSDATCVGILNPGSLADVVAETIIVTEYTEVELRTSDEVGVMPTEEAQANILPLVNEEIEVKMETSHTVEETPVLVEESGHVSEEMVTVLEEPLHLAESVNCEMKDAVGTVAKDAVGSQSVADGKLAQSETVVLQGNVAPQGVGACGVMDVDIKRNTLGTGESNDPANENMATTDKDKNSVGNSVLIKCGQQDSKAAPTVSTPEDGASQSKREDSSAVESFAGDLSDLVIIEVAKAPQTVTPRRGPGRPRKSEQKNSNTPVSTPRRRGRRPNVKKEEEDVAVVIPLCSGKENGKQELNVSSEPDGKEGTADQPVEAAESKQNKADVPKASAGPYRTRTRRSSSSSISSSLASSKASSDKSSHYRFTCDTCGRTFTRSSDVQRKASSARPMVAFPMPTARPNQVLQTKSGPCPKAGTVQKRTGQEKSRSQTLANRSSISAEEFKALILCLLPSLSSFQYNALSAKVMSKEDCLSTDYQNFSRGRPSDTLRHSQREGTWSRCSSVAEQPPALYKSFSKASNIRVAEDSAAGICDDVSVVWMQGKQRCVEKLAQVRCAALTSGVPCVKRVIASPVGQKACFDTLTPKNTMSSNLKGVMRALRLYDYNRDGQIQRHELRRLLDKYLPMSNTEFKRLWFHYNPNRFAMMPYKELLTNLGVNSEKYAKFMRQSYNEVWRALQVFDVTCSGVLHLEDLHSITNNFLFPMSLCTFHSLLRRSNGGIRTAAAVAAALGNEAQLQVEELLRHKLSRSHAAVSQALCQLDWKGRGTVGQEELRKVIQKYSLPLTDQHFHRSLEVASGSQMKEADDLLWRLRERLSLRSLALGDCFLPPTATGGLGGTLSVSAFRKNLYSAFRLMDKDRDGFVYPCDYLVLHTSLGFVCKDSEYSRLLRWLFFSPSKNITYREFQKIVQSKGLKLRVQPASGAPSFSVLQRLSRYGKDGVQIILKNDFKNLALSFGLPITPDELQMLWSRYDPDGKGYLTASEFRERLKLDPTEDICRPVTVVSLPSANPRPKSGVSLKDIGDLVRQHYHDLSADLSRVEQEREREREREKGRPGTEREEDLSHVEREWKGEGENGGAGRVRVEDLQDVLKRHGCSLGREQLHRLLHSLKVRVVDGGLAWQQFLRAFEPSPEQPSQVSHLSSAPSLAPTQDLQALSPGRAILRLRELVTASAHTLQKVFSSFDRNDSGTVSSLLFRRVLDHFCARLSDLQYRCLLSHLALDWDSNAVCWRSFLEQFDANSKESKAPTPAPLQPLSNGELLSCVRGVISEHLFSITMEMLDMDSANCGTISKEDFREVADHHFHFLSPEQLDWLWEQLPVTERGDLDYRAFLKRFSSDEPCVSPSPASPALPCPSPLEAETPPVTRRPMSAPCSSRTGKQGQRRGACSGPLLLNCEAVERRIQSRVHCCWREIHRRCRQEDQRRSGQISQHAFMAILKELHVDLEDQELKQLAKKYDIQSNGQLSYPDFLHHFVFFLHPQTKQAFELQPKRSDTLHKQTLALEDDLCALAVLRMSKLVRQRWRSMRQSFAAHDHNHSGSVPIPEFRRVLRQHSVNLSEDEFFHLVSCFDKDAGGRISYNHFLRTLLR</sequence>
<evidence type="ECO:0000259" key="6">
    <source>
        <dbReference type="PROSITE" id="PS50222"/>
    </source>
</evidence>
<feature type="region of interest" description="Disordered" evidence="5">
    <location>
        <begin position="1594"/>
        <end position="1639"/>
    </location>
</feature>
<dbReference type="SUPFAM" id="SSF47473">
    <property type="entry name" value="EF-hand"/>
    <property type="match status" value="4"/>
</dbReference>
<dbReference type="InterPro" id="IPR052603">
    <property type="entry name" value="EFCB6"/>
</dbReference>
<feature type="compositionally biased region" description="Polar residues" evidence="5">
    <location>
        <begin position="414"/>
        <end position="430"/>
    </location>
</feature>
<proteinExistence type="predicted"/>
<keyword evidence="2" id="KW-0479">Metal-binding</keyword>
<feature type="compositionally biased region" description="Basic and acidic residues" evidence="5">
    <location>
        <begin position="1291"/>
        <end position="1328"/>
    </location>
</feature>
<evidence type="ECO:0000256" key="2">
    <source>
        <dbReference type="ARBA" id="ARBA00022723"/>
    </source>
</evidence>
<dbReference type="Pfam" id="PF14973">
    <property type="entry name" value="TINF2_N"/>
    <property type="match status" value="1"/>
</dbReference>
<dbReference type="CDD" id="cd11657">
    <property type="entry name" value="TIN2_N"/>
    <property type="match status" value="1"/>
</dbReference>
<dbReference type="FunFam" id="1.10.238.10:FF:000243">
    <property type="entry name" value="EF-hand calcium binding domain 6"/>
    <property type="match status" value="1"/>
</dbReference>
<keyword evidence="4" id="KW-0106">Calcium</keyword>
<accession>A0ABD1KU97</accession>
<feature type="compositionally biased region" description="Polar residues" evidence="5">
    <location>
        <begin position="448"/>
        <end position="459"/>
    </location>
</feature>
<dbReference type="Proteomes" id="UP001591681">
    <property type="component" value="Unassembled WGS sequence"/>
</dbReference>
<dbReference type="InterPro" id="IPR015070">
    <property type="entry name" value="EF_hand_DJBP"/>
</dbReference>
<feature type="domain" description="EF-hand" evidence="6">
    <location>
        <begin position="1214"/>
        <end position="1249"/>
    </location>
</feature>
<evidence type="ECO:0000256" key="3">
    <source>
        <dbReference type="ARBA" id="ARBA00022737"/>
    </source>
</evidence>
<feature type="domain" description="EF-hand" evidence="6">
    <location>
        <begin position="846"/>
        <end position="881"/>
    </location>
</feature>
<dbReference type="PROSITE" id="PS00018">
    <property type="entry name" value="EF_HAND_1"/>
    <property type="match status" value="1"/>
</dbReference>
<dbReference type="GO" id="GO:0046872">
    <property type="term" value="F:metal ion binding"/>
    <property type="evidence" value="ECO:0007669"/>
    <property type="project" value="UniProtKB-KW"/>
</dbReference>
<dbReference type="InterPro" id="IPR029400">
    <property type="entry name" value="TINF2_N"/>
</dbReference>
<dbReference type="InterPro" id="IPR002048">
    <property type="entry name" value="EF_hand_dom"/>
</dbReference>
<evidence type="ECO:0000313" key="7">
    <source>
        <dbReference type="EMBL" id="KAL2102745.1"/>
    </source>
</evidence>
<evidence type="ECO:0000313" key="8">
    <source>
        <dbReference type="Proteomes" id="UP001591681"/>
    </source>
</evidence>
<feature type="domain" description="EF-hand" evidence="6">
    <location>
        <begin position="1698"/>
        <end position="1733"/>
    </location>
</feature>